<dbReference type="PANTHER" id="PTHR30531">
    <property type="entry name" value="FLAGELLAR BIOSYNTHETIC PROTEIN FLHB"/>
    <property type="match status" value="1"/>
</dbReference>
<keyword evidence="6" id="KW-0472">Membrane</keyword>
<dbReference type="InterPro" id="IPR029025">
    <property type="entry name" value="T3SS_substrate_exporter_C"/>
</dbReference>
<dbReference type="GO" id="GO:0009306">
    <property type="term" value="P:protein secretion"/>
    <property type="evidence" value="ECO:0007669"/>
    <property type="project" value="InterPro"/>
</dbReference>
<organism evidence="7 8">
    <name type="scientific">Pseudomonas fluorescens</name>
    <dbReference type="NCBI Taxonomy" id="294"/>
    <lineage>
        <taxon>Bacteria</taxon>
        <taxon>Pseudomonadati</taxon>
        <taxon>Pseudomonadota</taxon>
        <taxon>Gammaproteobacteria</taxon>
        <taxon>Pseudomonadales</taxon>
        <taxon>Pseudomonadaceae</taxon>
        <taxon>Pseudomonas</taxon>
    </lineage>
</organism>
<sequence length="348" mass="38282">MGDTSEEKSQPATDKKLRDARKKGQVAKSQDLVSGMVILASTLCIAVIAPRAHAQVTALIDLTAQLYVEPFATVWPRLREAAQQLVIGITLPFVTVTLVMVVLTNLVTMRGFIFSIEPIKPEFKRINPVEGFKRIFSMRSFVEFIKGLIKVHLLGVAFYVIGRQSLQALMESARCGAGCIESTFYLVLQPLVLTVLAAFLLVGAVDVLMQRWLFGREMKMTLSEQKRERKDTNGDPTIKGELQRQRREMQALATKLGFKQASLMIGIAGDWVIGVRYVRGETPVPIVVSKTEGQESAQVLSEAATLGIARHRDAPLAQKIAKRAVLGDPVPENTFQAVADALVAARLI</sequence>
<dbReference type="GO" id="GO:0005886">
    <property type="term" value="C:plasma membrane"/>
    <property type="evidence" value="ECO:0007669"/>
    <property type="project" value="TreeGrafter"/>
</dbReference>
<evidence type="ECO:0000256" key="5">
    <source>
        <dbReference type="SAM" id="MobiDB-lite"/>
    </source>
</evidence>
<dbReference type="AlphaFoldDB" id="A0A0F4V6U0"/>
<dbReference type="Gene3D" id="3.40.1690.10">
    <property type="entry name" value="secretion proteins EscU"/>
    <property type="match status" value="1"/>
</dbReference>
<evidence type="ECO:0000256" key="4">
    <source>
        <dbReference type="ARBA" id="ARBA00025078"/>
    </source>
</evidence>
<dbReference type="PANTHER" id="PTHR30531:SF12">
    <property type="entry name" value="FLAGELLAR BIOSYNTHETIC PROTEIN FLHB"/>
    <property type="match status" value="1"/>
</dbReference>
<dbReference type="Proteomes" id="UP000033400">
    <property type="component" value="Unassembled WGS sequence"/>
</dbReference>
<gene>
    <name evidence="7" type="ORF">VD17_16955</name>
</gene>
<evidence type="ECO:0000256" key="3">
    <source>
        <dbReference type="ARBA" id="ARBA00023225"/>
    </source>
</evidence>
<reference evidence="7 8" key="1">
    <citation type="submission" date="2015-03" db="EMBL/GenBank/DDBJ databases">
        <title>Comparative genomics of Pseudomonas insights into diversity of traits involved in vanlence and defense.</title>
        <authorList>
            <person name="Qin Y."/>
        </authorList>
    </citation>
    <scope>NUCLEOTIDE SEQUENCE [LARGE SCALE GENOMIC DNA]</scope>
    <source>
        <strain evidence="7 8">H24</strain>
    </source>
</reference>
<keyword evidence="6" id="KW-0812">Transmembrane</keyword>
<evidence type="ECO:0000313" key="7">
    <source>
        <dbReference type="EMBL" id="KJZ64563.1"/>
    </source>
</evidence>
<dbReference type="RefSeq" id="WP_046054777.1">
    <property type="nucleotide sequence ID" value="NZ_LACH01000036.1"/>
</dbReference>
<feature type="transmembrane region" description="Helical" evidence="6">
    <location>
        <begin position="141"/>
        <end position="161"/>
    </location>
</feature>
<keyword evidence="6" id="KW-1133">Transmembrane helix</keyword>
<dbReference type="Pfam" id="PF01312">
    <property type="entry name" value="Bac_export_2"/>
    <property type="match status" value="1"/>
</dbReference>
<keyword evidence="3" id="KW-1006">Bacterial flagellum protein export</keyword>
<keyword evidence="3" id="KW-0653">Protein transport</keyword>
<dbReference type="SUPFAM" id="SSF160544">
    <property type="entry name" value="EscU C-terminal domain-like"/>
    <property type="match status" value="1"/>
</dbReference>
<evidence type="ECO:0000256" key="2">
    <source>
        <dbReference type="ARBA" id="ARBA00021622"/>
    </source>
</evidence>
<feature type="transmembrane region" description="Helical" evidence="6">
    <location>
        <begin position="32"/>
        <end position="49"/>
    </location>
</feature>
<protein>
    <recommendedName>
        <fullName evidence="2">Flagellar biosynthetic protein FlhB</fullName>
    </recommendedName>
</protein>
<name>A0A0F4V6U0_PSEFL</name>
<evidence type="ECO:0000313" key="8">
    <source>
        <dbReference type="Proteomes" id="UP000033400"/>
    </source>
</evidence>
<accession>A0A0F4V6U0</accession>
<dbReference type="PRINTS" id="PR00950">
    <property type="entry name" value="TYPE3IMSPROT"/>
</dbReference>
<dbReference type="InterPro" id="IPR006135">
    <property type="entry name" value="T3SS_substrate_exporter"/>
</dbReference>
<dbReference type="EMBL" id="LACH01000036">
    <property type="protein sequence ID" value="KJZ64563.1"/>
    <property type="molecule type" value="Genomic_DNA"/>
</dbReference>
<feature type="transmembrane region" description="Helical" evidence="6">
    <location>
        <begin position="85"/>
        <end position="107"/>
    </location>
</feature>
<evidence type="ECO:0000256" key="1">
    <source>
        <dbReference type="ARBA" id="ARBA00010690"/>
    </source>
</evidence>
<keyword evidence="3" id="KW-0813">Transport</keyword>
<comment type="caution">
    <text evidence="7">The sequence shown here is derived from an EMBL/GenBank/DDBJ whole genome shotgun (WGS) entry which is preliminary data.</text>
</comment>
<comment type="function">
    <text evidence="4">Required for formation of the rod structure in the basal body of the flagellar apparatus. Together with FliI and FliH, may constitute the export apparatus of flagellin.</text>
</comment>
<dbReference type="OrthoDB" id="9807950at2"/>
<comment type="similarity">
    <text evidence="1">Belongs to the type III secretion exporter family.</text>
</comment>
<feature type="region of interest" description="Disordered" evidence="5">
    <location>
        <begin position="1"/>
        <end position="22"/>
    </location>
</feature>
<evidence type="ECO:0000256" key="6">
    <source>
        <dbReference type="SAM" id="Phobius"/>
    </source>
</evidence>
<dbReference type="PATRIC" id="fig|294.133.peg.2998"/>
<feature type="compositionally biased region" description="Basic and acidic residues" evidence="5">
    <location>
        <begin position="1"/>
        <end position="17"/>
    </location>
</feature>
<feature type="transmembrane region" description="Helical" evidence="6">
    <location>
        <begin position="191"/>
        <end position="209"/>
    </location>
</feature>
<proteinExistence type="inferred from homology"/>